<gene>
    <name evidence="7" type="ORF">GCM10009668_15030</name>
</gene>
<dbReference type="RefSeq" id="WP_343992943.1">
    <property type="nucleotide sequence ID" value="NZ_BAAALG010000006.1"/>
</dbReference>
<evidence type="ECO:0000256" key="6">
    <source>
        <dbReference type="SAM" id="Phobius"/>
    </source>
</evidence>
<evidence type="ECO:0000313" key="7">
    <source>
        <dbReference type="EMBL" id="GAA1098589.1"/>
    </source>
</evidence>
<dbReference type="PANTHER" id="PTHR33931">
    <property type="entry name" value="HOLIN-LIKE PROTEIN CIDA-RELATED"/>
    <property type="match status" value="1"/>
</dbReference>
<keyword evidence="8" id="KW-1185">Reference proteome</keyword>
<evidence type="ECO:0000256" key="1">
    <source>
        <dbReference type="ARBA" id="ARBA00004651"/>
    </source>
</evidence>
<evidence type="ECO:0000256" key="4">
    <source>
        <dbReference type="ARBA" id="ARBA00022989"/>
    </source>
</evidence>
<feature type="transmembrane region" description="Helical" evidence="6">
    <location>
        <begin position="24"/>
        <end position="42"/>
    </location>
</feature>
<dbReference type="Pfam" id="PF03788">
    <property type="entry name" value="LrgA"/>
    <property type="match status" value="1"/>
</dbReference>
<dbReference type="EMBL" id="BAAALG010000006">
    <property type="protein sequence ID" value="GAA1098589.1"/>
    <property type="molecule type" value="Genomic_DNA"/>
</dbReference>
<evidence type="ECO:0000256" key="2">
    <source>
        <dbReference type="ARBA" id="ARBA00022475"/>
    </source>
</evidence>
<feature type="transmembrane region" description="Helical" evidence="6">
    <location>
        <begin position="62"/>
        <end position="79"/>
    </location>
</feature>
<evidence type="ECO:0000313" key="8">
    <source>
        <dbReference type="Proteomes" id="UP001501581"/>
    </source>
</evidence>
<name>A0ABN1TQY5_9ACTN</name>
<sequence length="117" mass="12627">MVNGLMWLLAFQMVGELISRGLDLPVPGPVIGMLLLFLVLLWRRPPESAGVLRVSEAMLRHLQLLFVPAAVGVVTYLTVLREHALPIAGGLVLSWLAGLITVAALVTLLTRRPKAAS</sequence>
<dbReference type="Proteomes" id="UP001501581">
    <property type="component" value="Unassembled WGS sequence"/>
</dbReference>
<keyword evidence="2" id="KW-1003">Cell membrane</keyword>
<feature type="transmembrane region" description="Helical" evidence="6">
    <location>
        <begin position="85"/>
        <end position="109"/>
    </location>
</feature>
<comment type="subcellular location">
    <subcellularLocation>
        <location evidence="1">Cell membrane</location>
        <topology evidence="1">Multi-pass membrane protein</topology>
    </subcellularLocation>
</comment>
<organism evidence="7 8">
    <name type="scientific">Nocardioides dubius</name>
    <dbReference type="NCBI Taxonomy" id="317019"/>
    <lineage>
        <taxon>Bacteria</taxon>
        <taxon>Bacillati</taxon>
        <taxon>Actinomycetota</taxon>
        <taxon>Actinomycetes</taxon>
        <taxon>Propionibacteriales</taxon>
        <taxon>Nocardioidaceae</taxon>
        <taxon>Nocardioides</taxon>
    </lineage>
</organism>
<evidence type="ECO:0000256" key="3">
    <source>
        <dbReference type="ARBA" id="ARBA00022692"/>
    </source>
</evidence>
<reference evidence="7 8" key="1">
    <citation type="journal article" date="2019" name="Int. J. Syst. Evol. Microbiol.">
        <title>The Global Catalogue of Microorganisms (GCM) 10K type strain sequencing project: providing services to taxonomists for standard genome sequencing and annotation.</title>
        <authorList>
            <consortium name="The Broad Institute Genomics Platform"/>
            <consortium name="The Broad Institute Genome Sequencing Center for Infectious Disease"/>
            <person name="Wu L."/>
            <person name="Ma J."/>
        </authorList>
    </citation>
    <scope>NUCLEOTIDE SEQUENCE [LARGE SCALE GENOMIC DNA]</scope>
    <source>
        <strain evidence="7 8">JCM 13008</strain>
    </source>
</reference>
<accession>A0ABN1TQY5</accession>
<comment type="caution">
    <text evidence="7">The sequence shown here is derived from an EMBL/GenBank/DDBJ whole genome shotgun (WGS) entry which is preliminary data.</text>
</comment>
<protein>
    <submittedName>
        <fullName evidence="7">CidA/LrgA family protein</fullName>
    </submittedName>
</protein>
<keyword evidence="3 6" id="KW-0812">Transmembrane</keyword>
<keyword evidence="5 6" id="KW-0472">Membrane</keyword>
<keyword evidence="4 6" id="KW-1133">Transmembrane helix</keyword>
<dbReference type="InterPro" id="IPR005538">
    <property type="entry name" value="LrgA/CidA"/>
</dbReference>
<evidence type="ECO:0000256" key="5">
    <source>
        <dbReference type="ARBA" id="ARBA00023136"/>
    </source>
</evidence>
<dbReference type="PANTHER" id="PTHR33931:SF2">
    <property type="entry name" value="HOLIN-LIKE PROTEIN CIDA"/>
    <property type="match status" value="1"/>
</dbReference>
<proteinExistence type="predicted"/>